<reference evidence="2" key="1">
    <citation type="journal article" date="2017" name="Nature">
        <title>The sunflower genome provides insights into oil metabolism, flowering and Asterid evolution.</title>
        <authorList>
            <person name="Badouin H."/>
            <person name="Gouzy J."/>
            <person name="Grassa C.J."/>
            <person name="Murat F."/>
            <person name="Staton S.E."/>
            <person name="Cottret L."/>
            <person name="Lelandais-Briere C."/>
            <person name="Owens G.L."/>
            <person name="Carrere S."/>
            <person name="Mayjonade B."/>
            <person name="Legrand L."/>
            <person name="Gill N."/>
            <person name="Kane N.C."/>
            <person name="Bowers J.E."/>
            <person name="Hubner S."/>
            <person name="Bellec A."/>
            <person name="Berard A."/>
            <person name="Berges H."/>
            <person name="Blanchet N."/>
            <person name="Boniface M.C."/>
            <person name="Brunel D."/>
            <person name="Catrice O."/>
            <person name="Chaidir N."/>
            <person name="Claudel C."/>
            <person name="Donnadieu C."/>
            <person name="Faraut T."/>
            <person name="Fievet G."/>
            <person name="Helmstetter N."/>
            <person name="King M."/>
            <person name="Knapp S.J."/>
            <person name="Lai Z."/>
            <person name="Le Paslier M.C."/>
            <person name="Lippi Y."/>
            <person name="Lorenzon L."/>
            <person name="Mandel J.R."/>
            <person name="Marage G."/>
            <person name="Marchand G."/>
            <person name="Marquand E."/>
            <person name="Bret-Mestries E."/>
            <person name="Morien E."/>
            <person name="Nambeesan S."/>
            <person name="Nguyen T."/>
            <person name="Pegot-Espagnet P."/>
            <person name="Pouilly N."/>
            <person name="Raftis F."/>
            <person name="Sallet E."/>
            <person name="Schiex T."/>
            <person name="Thomas J."/>
            <person name="Vandecasteele C."/>
            <person name="Vares D."/>
            <person name="Vear F."/>
            <person name="Vautrin S."/>
            <person name="Crespi M."/>
            <person name="Mangin B."/>
            <person name="Burke J.M."/>
            <person name="Salse J."/>
            <person name="Munos S."/>
            <person name="Vincourt P."/>
            <person name="Rieseberg L.H."/>
            <person name="Langlade N.B."/>
        </authorList>
    </citation>
    <scope>NUCLEOTIDE SEQUENCE</scope>
    <source>
        <tissue evidence="2">Leaves</tissue>
    </source>
</reference>
<accession>A0A9K3NW12</accession>
<evidence type="ECO:0000256" key="1">
    <source>
        <dbReference type="SAM" id="SignalP"/>
    </source>
</evidence>
<evidence type="ECO:0008006" key="4">
    <source>
        <dbReference type="Google" id="ProtNLM"/>
    </source>
</evidence>
<organism evidence="2 3">
    <name type="scientific">Helianthus annuus</name>
    <name type="common">Common sunflower</name>
    <dbReference type="NCBI Taxonomy" id="4232"/>
    <lineage>
        <taxon>Eukaryota</taxon>
        <taxon>Viridiplantae</taxon>
        <taxon>Streptophyta</taxon>
        <taxon>Embryophyta</taxon>
        <taxon>Tracheophyta</taxon>
        <taxon>Spermatophyta</taxon>
        <taxon>Magnoliopsida</taxon>
        <taxon>eudicotyledons</taxon>
        <taxon>Gunneridae</taxon>
        <taxon>Pentapetalae</taxon>
        <taxon>asterids</taxon>
        <taxon>campanulids</taxon>
        <taxon>Asterales</taxon>
        <taxon>Asteraceae</taxon>
        <taxon>Asteroideae</taxon>
        <taxon>Heliantheae alliance</taxon>
        <taxon>Heliantheae</taxon>
        <taxon>Helianthus</taxon>
    </lineage>
</organism>
<dbReference type="EMBL" id="MNCJ02000318">
    <property type="protein sequence ID" value="KAF5814626.1"/>
    <property type="molecule type" value="Genomic_DNA"/>
</dbReference>
<proteinExistence type="predicted"/>
<dbReference type="Proteomes" id="UP000215914">
    <property type="component" value="Unassembled WGS sequence"/>
</dbReference>
<sequence length="94" mass="10963">MTKTPFRFTLLFLFFSIRIRLKKLFRCSSRVKIPTPGFFDTQSCTLLASPKVSHTPQLFPNNHRESPPFRIVALLFSTFYSDTQPIYRLVSGIF</sequence>
<feature type="chain" id="PRO_5039927898" description="Secreted protein" evidence="1">
    <location>
        <begin position="22"/>
        <end position="94"/>
    </location>
</feature>
<dbReference type="Gramene" id="mRNA:HanXRQr2_Chr03g0113191">
    <property type="protein sequence ID" value="mRNA:HanXRQr2_Chr03g0113191"/>
    <property type="gene ID" value="HanXRQr2_Chr03g0113191"/>
</dbReference>
<evidence type="ECO:0000313" key="2">
    <source>
        <dbReference type="EMBL" id="KAF5814626.1"/>
    </source>
</evidence>
<name>A0A9K3NW12_HELAN</name>
<reference evidence="2" key="2">
    <citation type="submission" date="2020-06" db="EMBL/GenBank/DDBJ databases">
        <title>Helianthus annuus Genome sequencing and assembly Release 2.</title>
        <authorList>
            <person name="Gouzy J."/>
            <person name="Langlade N."/>
            <person name="Munos S."/>
        </authorList>
    </citation>
    <scope>NUCLEOTIDE SEQUENCE</scope>
    <source>
        <tissue evidence="2">Leaves</tissue>
    </source>
</reference>
<feature type="signal peptide" evidence="1">
    <location>
        <begin position="1"/>
        <end position="21"/>
    </location>
</feature>
<evidence type="ECO:0000313" key="3">
    <source>
        <dbReference type="Proteomes" id="UP000215914"/>
    </source>
</evidence>
<dbReference type="AlphaFoldDB" id="A0A9K3NW12"/>
<keyword evidence="1" id="KW-0732">Signal</keyword>
<comment type="caution">
    <text evidence="2">The sequence shown here is derived from an EMBL/GenBank/DDBJ whole genome shotgun (WGS) entry which is preliminary data.</text>
</comment>
<gene>
    <name evidence="2" type="ORF">HanXRQr2_Chr03g0113191</name>
</gene>
<protein>
    <recommendedName>
        <fullName evidence="4">Secreted protein</fullName>
    </recommendedName>
</protein>
<keyword evidence="3" id="KW-1185">Reference proteome</keyword>